<accession>A0A4R8UWY8</accession>
<dbReference type="RefSeq" id="WP_134503533.1">
    <property type="nucleotide sequence ID" value="NZ_SOEY01000023.1"/>
</dbReference>
<keyword evidence="2" id="KW-1185">Reference proteome</keyword>
<protein>
    <recommendedName>
        <fullName evidence="3">ADP ribosyltransferase domain-containing protein</fullName>
    </recommendedName>
</protein>
<dbReference type="SUPFAM" id="SSF56399">
    <property type="entry name" value="ADP-ribosylation"/>
    <property type="match status" value="1"/>
</dbReference>
<dbReference type="OrthoDB" id="3259283at2"/>
<dbReference type="AlphaFoldDB" id="A0A4R8UWY8"/>
<proteinExistence type="predicted"/>
<reference evidence="1 2" key="1">
    <citation type="submission" date="2019-03" db="EMBL/GenBank/DDBJ databases">
        <title>Genomics of glacier-inhabiting Cryobacterium strains.</title>
        <authorList>
            <person name="Liu Q."/>
            <person name="Xin Y.-H."/>
        </authorList>
    </citation>
    <scope>NUCLEOTIDE SEQUENCE [LARGE SCALE GENOMIC DNA]</scope>
    <source>
        <strain evidence="1 2">HLT2-23</strain>
    </source>
</reference>
<evidence type="ECO:0000313" key="1">
    <source>
        <dbReference type="EMBL" id="TFB71882.1"/>
    </source>
</evidence>
<dbReference type="EMBL" id="SOEY01000023">
    <property type="protein sequence ID" value="TFB71882.1"/>
    <property type="molecule type" value="Genomic_DNA"/>
</dbReference>
<sequence>MSDLQQIGVTVTSIGSNAMHWATQLWSKSEELKESTLRAARVAGSSGQGHHAAVLLSSAATACRQASQQLAKVELVTRQYAAATGVGSGSVPASTSASRTVENEKWRGGAVWLDPAQSGAAAPAQLSADDIAALTDFTGPGYIRMNGLLQRNDIVSAQVAARVVAVSAALAKLPNAPGEYVRGATLDAQQLARYQPGARLYHHGFTSMDRAVPFEGNVIFHITSRTGKDVSAWSGHAHTEQEILSDRGTQFDVTSRYVDTNGNHVIALVEVGA</sequence>
<dbReference type="Gene3D" id="3.90.176.10">
    <property type="entry name" value="Toxin ADP-ribosyltransferase, Chain A, domain 1"/>
    <property type="match status" value="1"/>
</dbReference>
<comment type="caution">
    <text evidence="1">The sequence shown here is derived from an EMBL/GenBank/DDBJ whole genome shotgun (WGS) entry which is preliminary data.</text>
</comment>
<evidence type="ECO:0000313" key="2">
    <source>
        <dbReference type="Proteomes" id="UP000298173"/>
    </source>
</evidence>
<dbReference type="Proteomes" id="UP000298173">
    <property type="component" value="Unassembled WGS sequence"/>
</dbReference>
<dbReference type="PROSITE" id="PS51996">
    <property type="entry name" value="TR_MART"/>
    <property type="match status" value="1"/>
</dbReference>
<organism evidence="1 2">
    <name type="scientific">Cryobacterium glaciale</name>
    <dbReference type="NCBI Taxonomy" id="1259145"/>
    <lineage>
        <taxon>Bacteria</taxon>
        <taxon>Bacillati</taxon>
        <taxon>Actinomycetota</taxon>
        <taxon>Actinomycetes</taxon>
        <taxon>Micrococcales</taxon>
        <taxon>Microbacteriaceae</taxon>
        <taxon>Cryobacterium</taxon>
    </lineage>
</organism>
<evidence type="ECO:0008006" key="3">
    <source>
        <dbReference type="Google" id="ProtNLM"/>
    </source>
</evidence>
<name>A0A4R8UWY8_9MICO</name>
<gene>
    <name evidence="1" type="ORF">E3O06_11515</name>
</gene>